<dbReference type="InterPro" id="IPR000477">
    <property type="entry name" value="RT_dom"/>
</dbReference>
<name>A0ABQ5IP75_9ASTR</name>
<protein>
    <submittedName>
        <fullName evidence="4">RNA-directed DNA polymerase, eukaryota, reverse transcriptase zinc-binding domain protein</fullName>
    </submittedName>
</protein>
<dbReference type="Proteomes" id="UP001151760">
    <property type="component" value="Unassembled WGS sequence"/>
</dbReference>
<sequence length="821" mass="94703">MRSKRNPNIPQKFEDSVHSINNTKTNSKKTVSKNNDSNVENQIVECNEYRENGESNMDENAEKEECCMANMECDTNVDSMIVEDNCNEDAEVECIPTEMEENRVEVVVFDDIMVAEGSKRWDLTLCGFFVGYRMSVNELRYNLRRMWSRYGFKDIVDCNNGIFFMKFHHEEVPLLVKLCNVPLEAWTVKGISALASRVGKPLVMDSMTASMCKQGIGMCRKCVKVEDDWKPPMCSEYEVAGHTYNSCYKNESNSTTSTENKKESVNVQKGNSEVQKPKETNDSFVEKRELLVNKGRKDTAEVECNEEDEDVLEDLNGVAMSMEGNEVREAYLLKMYTKAMKDEESILFRKAKVKWLSVGDKNNAYFHKTIKSRQQKNIIDDVCDENGNRFKRAEVADQFVRHFQKFLGESRRVEQINDMESLFQCKLSNDEAEYIIREVNDEEIRKVMFQIDDNKAPGPDGKILKEINSTIIALVPKIQTPLKVSDFRLIACLNVLCKCISKIITQRVKGCLDKLMGPKRVAVKVDIQKAYDIVNWQFLEDILNGFGFHSKMVQWVMRCVSTTSFSICVNGQSGGYFKGGRGLRQRDPMTSYLFTLVMEILTLIIKRKVEQNNNFQYHFGCKKLKITNVYFADDLFMFCYADKSSRTIIFGCLNEEEKQEILDIMPFKVEKLPIRYLGRLMLVASVLESIYVYWASVFLLPVGVIKDINKLLKNILWNQNDGTKGRAKSSHVIAFAKRYNGNSINSIIRRVCIAASVCLIWQERNNMIFRDEERNSDDLYKMLNEIVRMRLMSLKVKDTLAVRRAQEIWNVDLCIMKNADG</sequence>
<keyword evidence="4" id="KW-0695">RNA-directed DNA polymerase</keyword>
<dbReference type="SUPFAM" id="SSF56672">
    <property type="entry name" value="DNA/RNA polymerases"/>
    <property type="match status" value="1"/>
</dbReference>
<dbReference type="PANTHER" id="PTHR33116">
    <property type="entry name" value="REVERSE TRANSCRIPTASE ZINC-BINDING DOMAIN-CONTAINING PROTEIN-RELATED-RELATED"/>
    <property type="match status" value="1"/>
</dbReference>
<keyword evidence="4" id="KW-0808">Transferase</keyword>
<dbReference type="Pfam" id="PF00078">
    <property type="entry name" value="RVT_1"/>
    <property type="match status" value="1"/>
</dbReference>
<feature type="domain" description="Reverse transcriptase" evidence="3">
    <location>
        <begin position="484"/>
        <end position="678"/>
    </location>
</feature>
<dbReference type="EMBL" id="BQNB010021018">
    <property type="protein sequence ID" value="GJU02010.1"/>
    <property type="molecule type" value="Genomic_DNA"/>
</dbReference>
<evidence type="ECO:0000259" key="3">
    <source>
        <dbReference type="Pfam" id="PF00078"/>
    </source>
</evidence>
<feature type="compositionally biased region" description="Polar residues" evidence="1">
    <location>
        <begin position="265"/>
        <end position="274"/>
    </location>
</feature>
<evidence type="ECO:0000313" key="4">
    <source>
        <dbReference type="EMBL" id="GJU02010.1"/>
    </source>
</evidence>
<comment type="caution">
    <text evidence="4">The sequence shown here is derived from an EMBL/GenBank/DDBJ whole genome shotgun (WGS) entry which is preliminary data.</text>
</comment>
<dbReference type="PANTHER" id="PTHR33116:SF78">
    <property type="entry name" value="OS12G0587133 PROTEIN"/>
    <property type="match status" value="1"/>
</dbReference>
<feature type="region of interest" description="Disordered" evidence="1">
    <location>
        <begin position="250"/>
        <end position="280"/>
    </location>
</feature>
<keyword evidence="2" id="KW-0472">Membrane</keyword>
<accession>A0ABQ5IP75</accession>
<evidence type="ECO:0000256" key="2">
    <source>
        <dbReference type="SAM" id="Phobius"/>
    </source>
</evidence>
<feature type="transmembrane region" description="Helical" evidence="2">
    <location>
        <begin position="680"/>
        <end position="704"/>
    </location>
</feature>
<keyword evidence="4" id="KW-0548">Nucleotidyltransferase</keyword>
<proteinExistence type="predicted"/>
<reference evidence="4" key="1">
    <citation type="journal article" date="2022" name="Int. J. Mol. Sci.">
        <title>Draft Genome of Tanacetum Coccineum: Genomic Comparison of Closely Related Tanacetum-Family Plants.</title>
        <authorList>
            <person name="Yamashiro T."/>
            <person name="Shiraishi A."/>
            <person name="Nakayama K."/>
            <person name="Satake H."/>
        </authorList>
    </citation>
    <scope>NUCLEOTIDE SEQUENCE</scope>
</reference>
<organism evidence="4 5">
    <name type="scientific">Tanacetum coccineum</name>
    <dbReference type="NCBI Taxonomy" id="301880"/>
    <lineage>
        <taxon>Eukaryota</taxon>
        <taxon>Viridiplantae</taxon>
        <taxon>Streptophyta</taxon>
        <taxon>Embryophyta</taxon>
        <taxon>Tracheophyta</taxon>
        <taxon>Spermatophyta</taxon>
        <taxon>Magnoliopsida</taxon>
        <taxon>eudicotyledons</taxon>
        <taxon>Gunneridae</taxon>
        <taxon>Pentapetalae</taxon>
        <taxon>asterids</taxon>
        <taxon>campanulids</taxon>
        <taxon>Asterales</taxon>
        <taxon>Asteraceae</taxon>
        <taxon>Asteroideae</taxon>
        <taxon>Anthemideae</taxon>
        <taxon>Anthemidinae</taxon>
        <taxon>Tanacetum</taxon>
    </lineage>
</organism>
<dbReference type="GO" id="GO:0003964">
    <property type="term" value="F:RNA-directed DNA polymerase activity"/>
    <property type="evidence" value="ECO:0007669"/>
    <property type="project" value="UniProtKB-KW"/>
</dbReference>
<feature type="region of interest" description="Disordered" evidence="1">
    <location>
        <begin position="1"/>
        <end position="34"/>
    </location>
</feature>
<keyword evidence="2" id="KW-0812">Transmembrane</keyword>
<evidence type="ECO:0000256" key="1">
    <source>
        <dbReference type="SAM" id="MobiDB-lite"/>
    </source>
</evidence>
<gene>
    <name evidence="4" type="ORF">Tco_1112348</name>
</gene>
<dbReference type="InterPro" id="IPR043502">
    <property type="entry name" value="DNA/RNA_pol_sf"/>
</dbReference>
<keyword evidence="2" id="KW-1133">Transmembrane helix</keyword>
<reference evidence="4" key="2">
    <citation type="submission" date="2022-01" db="EMBL/GenBank/DDBJ databases">
        <authorList>
            <person name="Yamashiro T."/>
            <person name="Shiraishi A."/>
            <person name="Satake H."/>
            <person name="Nakayama K."/>
        </authorList>
    </citation>
    <scope>NUCLEOTIDE SEQUENCE</scope>
</reference>
<keyword evidence="5" id="KW-1185">Reference proteome</keyword>
<evidence type="ECO:0000313" key="5">
    <source>
        <dbReference type="Proteomes" id="UP001151760"/>
    </source>
</evidence>